<feature type="compositionally biased region" description="Acidic residues" evidence="1">
    <location>
        <begin position="114"/>
        <end position="137"/>
    </location>
</feature>
<evidence type="ECO:0000313" key="2">
    <source>
        <dbReference type="EMBL" id="KAF2556205.1"/>
    </source>
</evidence>
<comment type="caution">
    <text evidence="2">The sequence shown here is derived from an EMBL/GenBank/DDBJ whole genome shotgun (WGS) entry which is preliminary data.</text>
</comment>
<proteinExistence type="predicted"/>
<evidence type="ECO:0000256" key="1">
    <source>
        <dbReference type="SAM" id="MobiDB-lite"/>
    </source>
</evidence>
<evidence type="ECO:0000313" key="3">
    <source>
        <dbReference type="Proteomes" id="UP000712281"/>
    </source>
</evidence>
<dbReference type="Proteomes" id="UP000712281">
    <property type="component" value="Unassembled WGS sequence"/>
</dbReference>
<dbReference type="AlphaFoldDB" id="A0A8S9HCE8"/>
<evidence type="ECO:0008006" key="4">
    <source>
        <dbReference type="Google" id="ProtNLM"/>
    </source>
</evidence>
<organism evidence="2 3">
    <name type="scientific">Brassica cretica</name>
    <name type="common">Mustard</name>
    <dbReference type="NCBI Taxonomy" id="69181"/>
    <lineage>
        <taxon>Eukaryota</taxon>
        <taxon>Viridiplantae</taxon>
        <taxon>Streptophyta</taxon>
        <taxon>Embryophyta</taxon>
        <taxon>Tracheophyta</taxon>
        <taxon>Spermatophyta</taxon>
        <taxon>Magnoliopsida</taxon>
        <taxon>eudicotyledons</taxon>
        <taxon>Gunneridae</taxon>
        <taxon>Pentapetalae</taxon>
        <taxon>rosids</taxon>
        <taxon>malvids</taxon>
        <taxon>Brassicales</taxon>
        <taxon>Brassicaceae</taxon>
        <taxon>Brassiceae</taxon>
        <taxon>Brassica</taxon>
    </lineage>
</organism>
<feature type="region of interest" description="Disordered" evidence="1">
    <location>
        <begin position="74"/>
        <end position="139"/>
    </location>
</feature>
<name>A0A8S9HCE8_BRACR</name>
<dbReference type="EMBL" id="QGKW02001940">
    <property type="protein sequence ID" value="KAF2556205.1"/>
    <property type="molecule type" value="Genomic_DNA"/>
</dbReference>
<protein>
    <recommendedName>
        <fullName evidence="4">BED-type domain-containing protein</fullName>
    </recommendedName>
</protein>
<sequence>MGSRSESEDQLTFDPHYSPPNTVDFGTHEVLGSLAAADEFVDQILEGGVTRDDGKKEGRRKRIISLVDDTDDSDVCSKGKSMIRGGIRKSPTKSQKNKVAPTQSQKKKEKVAEDISELGDELDEEEVDEDEFGEEEREERQRSDVWADFKVVQKPNGMLKAACNHCKNEYEWQSHSHGTSGCVLNYWISLKCPRGLEQPAAYRSVLMHSFAVQPGRRSVRDCALMWGGIGLAFW</sequence>
<feature type="region of interest" description="Disordered" evidence="1">
    <location>
        <begin position="1"/>
        <end position="20"/>
    </location>
</feature>
<gene>
    <name evidence="2" type="ORF">F2Q68_00014900</name>
</gene>
<accession>A0A8S9HCE8</accession>
<reference evidence="2" key="1">
    <citation type="submission" date="2019-12" db="EMBL/GenBank/DDBJ databases">
        <title>Genome sequencing and annotation of Brassica cretica.</title>
        <authorList>
            <person name="Studholme D.J."/>
            <person name="Sarris P.F."/>
        </authorList>
    </citation>
    <scope>NUCLEOTIDE SEQUENCE</scope>
    <source>
        <strain evidence="2">PFS-001/15</strain>
        <tissue evidence="2">Leaf</tissue>
    </source>
</reference>